<dbReference type="HOGENOM" id="CLU_060012_0_0_1"/>
<evidence type="ECO:0000313" key="2">
    <source>
        <dbReference type="Proteomes" id="UP000015103"/>
    </source>
</evidence>
<organism evidence="1 2">
    <name type="scientific">Rhodnius prolixus</name>
    <name type="common">Triatomid bug</name>
    <dbReference type="NCBI Taxonomy" id="13249"/>
    <lineage>
        <taxon>Eukaryota</taxon>
        <taxon>Metazoa</taxon>
        <taxon>Ecdysozoa</taxon>
        <taxon>Arthropoda</taxon>
        <taxon>Hexapoda</taxon>
        <taxon>Insecta</taxon>
        <taxon>Pterygota</taxon>
        <taxon>Neoptera</taxon>
        <taxon>Paraneoptera</taxon>
        <taxon>Hemiptera</taxon>
        <taxon>Heteroptera</taxon>
        <taxon>Panheteroptera</taxon>
        <taxon>Cimicomorpha</taxon>
        <taxon>Reduviidae</taxon>
        <taxon>Triatominae</taxon>
        <taxon>Rhodnius</taxon>
    </lineage>
</organism>
<sequence length="335" mass="39014">MFTSKQKNYTVKLENAKFALNTTYSNLMKKTDIPISKKINVFNAAVRTIMCYAGQVWGFLSFKEIEKLNLFFVRKLFCLPVNAPHYILYLESNFYPIFCYTLNLHLNYIKKVLALPEGRLPKALAEEVIKNRIYWHKENLELFGNLNISLDYVGVNPGTVVASFKSKFKENMISKGQYSSFHSLYKHLVADLGEGHYISDTNSFGLMKVIFKLRGQLVNLNYNVMRSEEQWSCTLCNLGEREDMCHYLGKCPVLQEYRIRWLGKKALSQAEIINLLNSGNWTKLFCFHVSAYKYRMFLISEYNTDTWEIGVDGEDLVDEYHVVEDTCSFPMPLER</sequence>
<evidence type="ECO:0008006" key="3">
    <source>
        <dbReference type="Google" id="ProtNLM"/>
    </source>
</evidence>
<dbReference type="AlphaFoldDB" id="T1IB12"/>
<proteinExistence type="predicted"/>
<dbReference type="Proteomes" id="UP000015103">
    <property type="component" value="Unassembled WGS sequence"/>
</dbReference>
<dbReference type="VEuPathDB" id="VectorBase:RPRC013483"/>
<dbReference type="EnsemblMetazoa" id="RPRC013483-RA">
    <property type="protein sequence ID" value="RPRC013483-PA"/>
    <property type="gene ID" value="RPRC013483"/>
</dbReference>
<protein>
    <recommendedName>
        <fullName evidence="3">Reverse transcriptase zinc-binding domain-containing protein</fullName>
    </recommendedName>
</protein>
<dbReference type="EMBL" id="ACPB03016368">
    <property type="status" value="NOT_ANNOTATED_CDS"/>
    <property type="molecule type" value="Genomic_DNA"/>
</dbReference>
<reference evidence="1" key="1">
    <citation type="submission" date="2015-05" db="UniProtKB">
        <authorList>
            <consortium name="EnsemblMetazoa"/>
        </authorList>
    </citation>
    <scope>IDENTIFICATION</scope>
</reference>
<accession>T1IB12</accession>
<dbReference type="EMBL" id="ACPB03016369">
    <property type="status" value="NOT_ANNOTATED_CDS"/>
    <property type="molecule type" value="Genomic_DNA"/>
</dbReference>
<dbReference type="OMA" id="REDMCHY"/>
<dbReference type="STRING" id="13249.T1IB12"/>
<name>T1IB12_RHOPR</name>
<evidence type="ECO:0000313" key="1">
    <source>
        <dbReference type="EnsemblMetazoa" id="RPRC013483-PA"/>
    </source>
</evidence>
<dbReference type="InParanoid" id="T1IB12"/>
<keyword evidence="2" id="KW-1185">Reference proteome</keyword>